<evidence type="ECO:0000256" key="1">
    <source>
        <dbReference type="ARBA" id="ARBA00023157"/>
    </source>
</evidence>
<feature type="domain" description="CUB" evidence="2">
    <location>
        <begin position="1"/>
        <end position="65"/>
    </location>
</feature>
<dbReference type="PROSITE" id="PS01180">
    <property type="entry name" value="CUB"/>
    <property type="match status" value="1"/>
</dbReference>
<evidence type="ECO:0000259" key="2">
    <source>
        <dbReference type="PROSITE" id="PS01180"/>
    </source>
</evidence>
<dbReference type="Pfam" id="PF00431">
    <property type="entry name" value="CUB"/>
    <property type="match status" value="1"/>
</dbReference>
<dbReference type="AlphaFoldDB" id="X1DXI8"/>
<evidence type="ECO:0000313" key="3">
    <source>
        <dbReference type="EMBL" id="GAH12930.1"/>
    </source>
</evidence>
<feature type="non-terminal residue" evidence="3">
    <location>
        <position position="146"/>
    </location>
</feature>
<organism evidence="3">
    <name type="scientific">marine sediment metagenome</name>
    <dbReference type="NCBI Taxonomy" id="412755"/>
    <lineage>
        <taxon>unclassified sequences</taxon>
        <taxon>metagenomes</taxon>
        <taxon>ecological metagenomes</taxon>
    </lineage>
</organism>
<dbReference type="Gene3D" id="2.60.120.290">
    <property type="entry name" value="Spermadhesin, CUB domain"/>
    <property type="match status" value="1"/>
</dbReference>
<sequence length="146" mass="16651">MEYCFKWDYLEVYHGETLDSLIGRYCGTTLPPVINSTDPSGALTLLWSSDFSINRSGFIISIQTQSGPLPIELISFTAEYSGGYVEVDWTVASESNNNYFTIERSTDCYSWDEIERIEGLGTHNHHISYNYSDTRPLTGVSYYRLK</sequence>
<protein>
    <recommendedName>
        <fullName evidence="2">CUB domain-containing protein</fullName>
    </recommendedName>
</protein>
<name>X1DXI8_9ZZZZ</name>
<reference evidence="3" key="1">
    <citation type="journal article" date="2014" name="Front. Microbiol.">
        <title>High frequency of phylogenetically diverse reductive dehalogenase-homologous genes in deep subseafloor sedimentary metagenomes.</title>
        <authorList>
            <person name="Kawai M."/>
            <person name="Futagami T."/>
            <person name="Toyoda A."/>
            <person name="Takaki Y."/>
            <person name="Nishi S."/>
            <person name="Hori S."/>
            <person name="Arai W."/>
            <person name="Tsubouchi T."/>
            <person name="Morono Y."/>
            <person name="Uchiyama I."/>
            <person name="Ito T."/>
            <person name="Fujiyama A."/>
            <person name="Inagaki F."/>
            <person name="Takami H."/>
        </authorList>
    </citation>
    <scope>NUCLEOTIDE SEQUENCE</scope>
    <source>
        <strain evidence="3">Expedition CK06-06</strain>
    </source>
</reference>
<accession>X1DXI8</accession>
<dbReference type="InterPro" id="IPR000859">
    <property type="entry name" value="CUB_dom"/>
</dbReference>
<gene>
    <name evidence="3" type="ORF">S01H4_60006</name>
</gene>
<dbReference type="InterPro" id="IPR035914">
    <property type="entry name" value="Sperma_CUB_dom_sf"/>
</dbReference>
<keyword evidence="1" id="KW-1015">Disulfide bond</keyword>
<dbReference type="CDD" id="cd00041">
    <property type="entry name" value="CUB"/>
    <property type="match status" value="1"/>
</dbReference>
<comment type="caution">
    <text evidence="3">The sequence shown here is derived from an EMBL/GenBank/DDBJ whole genome shotgun (WGS) entry which is preliminary data.</text>
</comment>
<proteinExistence type="predicted"/>
<dbReference type="EMBL" id="BART01035285">
    <property type="protein sequence ID" value="GAH12930.1"/>
    <property type="molecule type" value="Genomic_DNA"/>
</dbReference>
<dbReference type="SUPFAM" id="SSF49854">
    <property type="entry name" value="Spermadhesin, CUB domain"/>
    <property type="match status" value="1"/>
</dbReference>